<dbReference type="Gene3D" id="3.90.1150.50">
    <property type="entry name" value="Transcription-repair-coupling factor, D7 domain"/>
    <property type="match status" value="1"/>
</dbReference>
<dbReference type="GO" id="GO:0003678">
    <property type="term" value="F:DNA helicase activity"/>
    <property type="evidence" value="ECO:0007669"/>
    <property type="project" value="TreeGrafter"/>
</dbReference>
<evidence type="ECO:0000256" key="7">
    <source>
        <dbReference type="ARBA" id="ARBA00023204"/>
    </source>
</evidence>
<name>A0A7Y2E8I2_UNCEI</name>
<dbReference type="GO" id="GO:0006281">
    <property type="term" value="P:DNA repair"/>
    <property type="evidence" value="ECO:0007669"/>
    <property type="project" value="UniProtKB-KW"/>
</dbReference>
<dbReference type="InterPro" id="IPR047112">
    <property type="entry name" value="RecG/Mfd"/>
</dbReference>
<keyword evidence="4 10" id="KW-0347">Helicase</keyword>
<dbReference type="Gene3D" id="3.40.50.300">
    <property type="entry name" value="P-loop containing nucleotide triphosphate hydrolases"/>
    <property type="match status" value="2"/>
</dbReference>
<evidence type="ECO:0000256" key="1">
    <source>
        <dbReference type="ARBA" id="ARBA00022741"/>
    </source>
</evidence>
<dbReference type="InterPro" id="IPR027417">
    <property type="entry name" value="P-loop_NTPase"/>
</dbReference>
<evidence type="ECO:0000313" key="10">
    <source>
        <dbReference type="EMBL" id="NNF07158.1"/>
    </source>
</evidence>
<dbReference type="PANTHER" id="PTHR47964">
    <property type="entry name" value="ATP-DEPENDENT DNA HELICASE HOMOLOG RECG, CHLOROPLASTIC"/>
    <property type="match status" value="1"/>
</dbReference>
<dbReference type="PROSITE" id="PS51194">
    <property type="entry name" value="HELICASE_CTER"/>
    <property type="match status" value="1"/>
</dbReference>
<feature type="domain" description="Helicase ATP-binding" evidence="8">
    <location>
        <begin position="1"/>
        <end position="143"/>
    </location>
</feature>
<dbReference type="Proteomes" id="UP000547674">
    <property type="component" value="Unassembled WGS sequence"/>
</dbReference>
<keyword evidence="5" id="KW-0067">ATP-binding</keyword>
<keyword evidence="6" id="KW-0238">DNA-binding</keyword>
<dbReference type="SMART" id="SM00487">
    <property type="entry name" value="DEXDc"/>
    <property type="match status" value="1"/>
</dbReference>
<accession>A0A7Y2E8I2</accession>
<dbReference type="SUPFAM" id="SSF143517">
    <property type="entry name" value="TRCF domain-like"/>
    <property type="match status" value="1"/>
</dbReference>
<dbReference type="GO" id="GO:0003677">
    <property type="term" value="F:DNA binding"/>
    <property type="evidence" value="ECO:0007669"/>
    <property type="project" value="UniProtKB-KW"/>
</dbReference>
<keyword evidence="3" id="KW-0378">Hydrolase</keyword>
<comment type="caution">
    <text evidence="10">The sequence shown here is derived from an EMBL/GenBank/DDBJ whole genome shotgun (WGS) entry which is preliminary data.</text>
</comment>
<dbReference type="Pfam" id="PF00270">
    <property type="entry name" value="DEAD"/>
    <property type="match status" value="1"/>
</dbReference>
<dbReference type="PANTHER" id="PTHR47964:SF1">
    <property type="entry name" value="ATP-DEPENDENT DNA HELICASE HOMOLOG RECG, CHLOROPLASTIC"/>
    <property type="match status" value="1"/>
</dbReference>
<evidence type="ECO:0000256" key="4">
    <source>
        <dbReference type="ARBA" id="ARBA00022806"/>
    </source>
</evidence>
<evidence type="ECO:0000256" key="2">
    <source>
        <dbReference type="ARBA" id="ARBA00022763"/>
    </source>
</evidence>
<dbReference type="InterPro" id="IPR005118">
    <property type="entry name" value="TRCF_C"/>
</dbReference>
<evidence type="ECO:0000256" key="3">
    <source>
        <dbReference type="ARBA" id="ARBA00022801"/>
    </source>
</evidence>
<evidence type="ECO:0000256" key="5">
    <source>
        <dbReference type="ARBA" id="ARBA00022840"/>
    </source>
</evidence>
<dbReference type="InterPro" id="IPR011545">
    <property type="entry name" value="DEAD/DEAH_box_helicase_dom"/>
</dbReference>
<dbReference type="EMBL" id="JABDJR010000417">
    <property type="protein sequence ID" value="NNF07158.1"/>
    <property type="molecule type" value="Genomic_DNA"/>
</dbReference>
<evidence type="ECO:0000313" key="11">
    <source>
        <dbReference type="Proteomes" id="UP000547674"/>
    </source>
</evidence>
<dbReference type="Pfam" id="PF00271">
    <property type="entry name" value="Helicase_C"/>
    <property type="match status" value="1"/>
</dbReference>
<keyword evidence="7" id="KW-0234">DNA repair</keyword>
<dbReference type="PROSITE" id="PS51192">
    <property type="entry name" value="HELICASE_ATP_BIND_1"/>
    <property type="match status" value="1"/>
</dbReference>
<dbReference type="AlphaFoldDB" id="A0A7Y2E8I2"/>
<proteinExistence type="predicted"/>
<dbReference type="InterPro" id="IPR001650">
    <property type="entry name" value="Helicase_C-like"/>
</dbReference>
<sequence length="508" mass="56948">KTEVAIRAAFKTVMDGKQVAVLVPTTILAEQHAKTFKERYDEFPVRVDMMSRFRSPKEIKQIKAKTNKGELDVVIGTHALLAKDVSFPNLGLIVIDEEQRFGVAHKERLRSLRANIDVLTLTATPIPRTLNLSLLGARDITIIQTPPIGRMPIATEIAEFDRELIRDALLREADRGGQSFFVHNRVHSIHSIANYLRKLCPQLTFGVAHGQMTSKNLESIMHDFTHGKFDVLVATMIIENGLDIPTVNTMLVNRADAFGLAQLYQLRGRVGRSTQKAYCTFLIPARRALTENAMKRLRAIAEFDELGSGFALAMRDLEIRGAGNILGREQSGFLVSIGFEMYCRLLEEAVRELKGLPIEDRPEPRLSTDADTFLPDDYVEEAEQKVAFYKRLADCRDTDSVDVLEAELLDRFGRLALPAEALFDLRRVRILGAELGMLAISIRKEKIEFELAAPPAPGALKEWMQRIKHPVEFSASGRFVLKAKGELGEALMLLQQMAGVPLTRYGKE</sequence>
<dbReference type="GO" id="GO:0005524">
    <property type="term" value="F:ATP binding"/>
    <property type="evidence" value="ECO:0007669"/>
    <property type="project" value="UniProtKB-KW"/>
</dbReference>
<dbReference type="SUPFAM" id="SSF52540">
    <property type="entry name" value="P-loop containing nucleoside triphosphate hydrolases"/>
    <property type="match status" value="1"/>
</dbReference>
<keyword evidence="1" id="KW-0547">Nucleotide-binding</keyword>
<dbReference type="Pfam" id="PF03461">
    <property type="entry name" value="TRCF"/>
    <property type="match status" value="1"/>
</dbReference>
<evidence type="ECO:0000259" key="8">
    <source>
        <dbReference type="PROSITE" id="PS51192"/>
    </source>
</evidence>
<keyword evidence="2" id="KW-0227">DNA damage</keyword>
<evidence type="ECO:0000256" key="6">
    <source>
        <dbReference type="ARBA" id="ARBA00023125"/>
    </source>
</evidence>
<organism evidence="10 11">
    <name type="scientific">Eiseniibacteriota bacterium</name>
    <dbReference type="NCBI Taxonomy" id="2212470"/>
    <lineage>
        <taxon>Bacteria</taxon>
        <taxon>Candidatus Eiseniibacteriota</taxon>
    </lineage>
</organism>
<dbReference type="InterPro" id="IPR014001">
    <property type="entry name" value="Helicase_ATP-bd"/>
</dbReference>
<gene>
    <name evidence="10" type="ORF">HKN21_10390</name>
</gene>
<dbReference type="SMART" id="SM00982">
    <property type="entry name" value="TRCF"/>
    <property type="match status" value="1"/>
</dbReference>
<dbReference type="SMART" id="SM00490">
    <property type="entry name" value="HELICc"/>
    <property type="match status" value="1"/>
</dbReference>
<protein>
    <submittedName>
        <fullName evidence="10">DEAD/DEAH box helicase</fullName>
    </submittedName>
</protein>
<reference evidence="10 11" key="1">
    <citation type="submission" date="2020-03" db="EMBL/GenBank/DDBJ databases">
        <title>Metabolic flexibility allows generalist bacteria to become dominant in a frequently disturbed ecosystem.</title>
        <authorList>
            <person name="Chen Y.-J."/>
            <person name="Leung P.M."/>
            <person name="Bay S.K."/>
            <person name="Hugenholtz P."/>
            <person name="Kessler A.J."/>
            <person name="Shelley G."/>
            <person name="Waite D.W."/>
            <person name="Cook P.L."/>
            <person name="Greening C."/>
        </authorList>
    </citation>
    <scope>NUCLEOTIDE SEQUENCE [LARGE SCALE GENOMIC DNA]</scope>
    <source>
        <strain evidence="10">SS_bin_28</strain>
    </source>
</reference>
<evidence type="ECO:0000259" key="9">
    <source>
        <dbReference type="PROSITE" id="PS51194"/>
    </source>
</evidence>
<feature type="domain" description="Helicase C-terminal" evidence="9">
    <location>
        <begin position="164"/>
        <end position="318"/>
    </location>
</feature>
<dbReference type="GO" id="GO:0016787">
    <property type="term" value="F:hydrolase activity"/>
    <property type="evidence" value="ECO:0007669"/>
    <property type="project" value="UniProtKB-KW"/>
</dbReference>
<dbReference type="InterPro" id="IPR037235">
    <property type="entry name" value="TRCF-like_C_D7"/>
</dbReference>
<feature type="non-terminal residue" evidence="10">
    <location>
        <position position="1"/>
    </location>
</feature>